<dbReference type="Proteomes" id="UP001271769">
    <property type="component" value="Unassembled WGS sequence"/>
</dbReference>
<keyword evidence="1 4" id="KW-0489">Methyltransferase</keyword>
<dbReference type="GO" id="GO:0102559">
    <property type="term" value="F:peptide chain release factor N(5)-glutamine methyltransferase activity"/>
    <property type="evidence" value="ECO:0007669"/>
    <property type="project" value="UniProtKB-EC"/>
</dbReference>
<feature type="binding site" evidence="4">
    <location>
        <begin position="125"/>
        <end position="129"/>
    </location>
    <ligand>
        <name>S-adenosyl-L-methionine</name>
        <dbReference type="ChEBI" id="CHEBI:59789"/>
    </ligand>
</feature>
<dbReference type="NCBIfam" id="TIGR03534">
    <property type="entry name" value="RF_mod_PrmC"/>
    <property type="match status" value="1"/>
</dbReference>
<comment type="catalytic activity">
    <reaction evidence="4">
        <text>L-glutaminyl-[peptide chain release factor] + S-adenosyl-L-methionine = N(5)-methyl-L-glutaminyl-[peptide chain release factor] + S-adenosyl-L-homocysteine + H(+)</text>
        <dbReference type="Rhea" id="RHEA:42896"/>
        <dbReference type="Rhea" id="RHEA-COMP:10271"/>
        <dbReference type="Rhea" id="RHEA-COMP:10272"/>
        <dbReference type="ChEBI" id="CHEBI:15378"/>
        <dbReference type="ChEBI" id="CHEBI:30011"/>
        <dbReference type="ChEBI" id="CHEBI:57856"/>
        <dbReference type="ChEBI" id="CHEBI:59789"/>
        <dbReference type="ChEBI" id="CHEBI:61891"/>
        <dbReference type="EC" id="2.1.1.297"/>
    </reaction>
</comment>
<name>A0ABU5E626_9PROT</name>
<dbReference type="EC" id="2.1.1.297" evidence="4"/>
<dbReference type="CDD" id="cd02440">
    <property type="entry name" value="AdoMet_MTases"/>
    <property type="match status" value="1"/>
</dbReference>
<evidence type="ECO:0000256" key="4">
    <source>
        <dbReference type="HAMAP-Rule" id="MF_02126"/>
    </source>
</evidence>
<dbReference type="PANTHER" id="PTHR18895">
    <property type="entry name" value="HEMK METHYLTRANSFERASE"/>
    <property type="match status" value="1"/>
</dbReference>
<dbReference type="GO" id="GO:0032259">
    <property type="term" value="P:methylation"/>
    <property type="evidence" value="ECO:0007669"/>
    <property type="project" value="UniProtKB-KW"/>
</dbReference>
<dbReference type="Gene3D" id="3.40.50.150">
    <property type="entry name" value="Vaccinia Virus protein VP39"/>
    <property type="match status" value="1"/>
</dbReference>
<evidence type="ECO:0000256" key="3">
    <source>
        <dbReference type="ARBA" id="ARBA00022691"/>
    </source>
</evidence>
<feature type="binding site" evidence="4">
    <location>
        <position position="148"/>
    </location>
    <ligand>
        <name>S-adenosyl-L-methionine</name>
        <dbReference type="ChEBI" id="CHEBI:59789"/>
    </ligand>
</feature>
<feature type="domain" description="Methyltransferase" evidence="5">
    <location>
        <begin position="117"/>
        <end position="203"/>
    </location>
</feature>
<feature type="binding site" evidence="4">
    <location>
        <position position="177"/>
    </location>
    <ligand>
        <name>S-adenosyl-L-methionine</name>
        <dbReference type="ChEBI" id="CHEBI:59789"/>
    </ligand>
</feature>
<dbReference type="RefSeq" id="WP_320502993.1">
    <property type="nucleotide sequence ID" value="NZ_JAXCLX010000006.1"/>
</dbReference>
<dbReference type="InterPro" id="IPR019874">
    <property type="entry name" value="RF_methyltr_PrmC"/>
</dbReference>
<evidence type="ECO:0000313" key="8">
    <source>
        <dbReference type="Proteomes" id="UP001271769"/>
    </source>
</evidence>
<dbReference type="SUPFAM" id="SSF53335">
    <property type="entry name" value="S-adenosyl-L-methionine-dependent methyltransferases"/>
    <property type="match status" value="1"/>
</dbReference>
<dbReference type="PROSITE" id="PS00092">
    <property type="entry name" value="N6_MTASE"/>
    <property type="match status" value="1"/>
</dbReference>
<evidence type="ECO:0000256" key="2">
    <source>
        <dbReference type="ARBA" id="ARBA00022679"/>
    </source>
</evidence>
<dbReference type="PANTHER" id="PTHR18895:SF74">
    <property type="entry name" value="MTRF1L RELEASE FACTOR GLUTAMINE METHYLTRANSFERASE"/>
    <property type="match status" value="1"/>
</dbReference>
<proteinExistence type="inferred from homology"/>
<evidence type="ECO:0000259" key="5">
    <source>
        <dbReference type="Pfam" id="PF13847"/>
    </source>
</evidence>
<evidence type="ECO:0000256" key="1">
    <source>
        <dbReference type="ARBA" id="ARBA00022603"/>
    </source>
</evidence>
<keyword evidence="3 4" id="KW-0949">S-adenosyl-L-methionine</keyword>
<feature type="domain" description="Release factor glutamine methyltransferase N-terminal" evidence="6">
    <location>
        <begin position="9"/>
        <end position="79"/>
    </location>
</feature>
<evidence type="ECO:0000259" key="6">
    <source>
        <dbReference type="Pfam" id="PF17827"/>
    </source>
</evidence>
<dbReference type="InterPro" id="IPR040758">
    <property type="entry name" value="PrmC_N"/>
</dbReference>
<dbReference type="HAMAP" id="MF_02126">
    <property type="entry name" value="RF_methyltr_PrmC"/>
    <property type="match status" value="1"/>
</dbReference>
<organism evidence="7 8">
    <name type="scientific">Dongia rigui</name>
    <dbReference type="NCBI Taxonomy" id="940149"/>
    <lineage>
        <taxon>Bacteria</taxon>
        <taxon>Pseudomonadati</taxon>
        <taxon>Pseudomonadota</taxon>
        <taxon>Alphaproteobacteria</taxon>
        <taxon>Rhodospirillales</taxon>
        <taxon>Dongiaceae</taxon>
        <taxon>Dongia</taxon>
    </lineage>
</organism>
<dbReference type="NCBIfam" id="TIGR00536">
    <property type="entry name" value="hemK_fam"/>
    <property type="match status" value="1"/>
</dbReference>
<comment type="function">
    <text evidence="4">Methylates the class 1 translation termination release factors RF1/PrfA and RF2/PrfB on the glutamine residue of the universally conserved GGQ motif.</text>
</comment>
<dbReference type="Pfam" id="PF13847">
    <property type="entry name" value="Methyltransf_31"/>
    <property type="match status" value="1"/>
</dbReference>
<comment type="caution">
    <text evidence="7">The sequence shown here is derived from an EMBL/GenBank/DDBJ whole genome shotgun (WGS) entry which is preliminary data.</text>
</comment>
<feature type="binding site" evidence="4">
    <location>
        <begin position="195"/>
        <end position="198"/>
    </location>
    <ligand>
        <name>substrate</name>
    </ligand>
</feature>
<dbReference type="InterPro" id="IPR004556">
    <property type="entry name" value="HemK-like"/>
</dbReference>
<sequence>MSASTRIADLLSDGMKALKNAGVEAPAREARLLLGVAAGVTPTIMIGFPERSVDVESAEKFRALLARRVAREPISHLLGMREFWSRPFAVSRDVLDPRPDSEALIQAVFDELYDRRRDYRIIDFGTGSGCLLLTLLAELPAARGWAVDLSPAALKIAQRNAASLGLSARVAFRQGSWDAALLADDPAGFDIIVSNPPYIPSADIAGLEPEVVRYEPHLALDGGADGLTAYRALAPVIARLLAPGGLAAIEIGLGQGESVRALMLAAGLDDAGTALDLAQRERCLLFRKG</sequence>
<gene>
    <name evidence="4 7" type="primary">prmC</name>
    <name evidence="7" type="ORF">SMD31_21470</name>
</gene>
<dbReference type="Pfam" id="PF17827">
    <property type="entry name" value="PrmC_N"/>
    <property type="match status" value="1"/>
</dbReference>
<keyword evidence="2 4" id="KW-0808">Transferase</keyword>
<dbReference type="InterPro" id="IPR050320">
    <property type="entry name" value="N5-glutamine_MTase"/>
</dbReference>
<feature type="binding site" evidence="4">
    <location>
        <position position="195"/>
    </location>
    <ligand>
        <name>S-adenosyl-L-methionine</name>
        <dbReference type="ChEBI" id="CHEBI:59789"/>
    </ligand>
</feature>
<dbReference type="InterPro" id="IPR025714">
    <property type="entry name" value="Methyltranfer_dom"/>
</dbReference>
<protein>
    <recommendedName>
        <fullName evidence="4">Release factor glutamine methyltransferase</fullName>
        <shortName evidence="4">RF MTase</shortName>
        <ecNumber evidence="4">2.1.1.297</ecNumber>
    </recommendedName>
    <alternativeName>
        <fullName evidence="4">N5-glutamine methyltransferase PrmC</fullName>
    </alternativeName>
    <alternativeName>
        <fullName evidence="4">Protein-(glutamine-N5) MTase PrmC</fullName>
    </alternativeName>
    <alternativeName>
        <fullName evidence="4">Protein-glutamine N-methyltransferase PrmC</fullName>
    </alternativeName>
</protein>
<evidence type="ECO:0000313" key="7">
    <source>
        <dbReference type="EMBL" id="MDY0874522.1"/>
    </source>
</evidence>
<dbReference type="InterPro" id="IPR002052">
    <property type="entry name" value="DNA_methylase_N6_adenine_CS"/>
</dbReference>
<accession>A0ABU5E626</accession>
<dbReference type="EMBL" id="JAXCLX010000006">
    <property type="protein sequence ID" value="MDY0874522.1"/>
    <property type="molecule type" value="Genomic_DNA"/>
</dbReference>
<dbReference type="Gene3D" id="1.10.8.10">
    <property type="entry name" value="DNA helicase RuvA subunit, C-terminal domain"/>
    <property type="match status" value="1"/>
</dbReference>
<dbReference type="InterPro" id="IPR029063">
    <property type="entry name" value="SAM-dependent_MTases_sf"/>
</dbReference>
<keyword evidence="8" id="KW-1185">Reference proteome</keyword>
<comment type="similarity">
    <text evidence="4">Belongs to the protein N5-glutamine methyltransferase family. PrmC subfamily.</text>
</comment>
<reference evidence="7 8" key="1">
    <citation type="journal article" date="2013" name="Antonie Van Leeuwenhoek">
        <title>Dongia rigui sp. nov., isolated from freshwater of a large wetland in Korea.</title>
        <authorList>
            <person name="Baik K.S."/>
            <person name="Hwang Y.M."/>
            <person name="Choi J.S."/>
            <person name="Kwon J."/>
            <person name="Seong C.N."/>
        </authorList>
    </citation>
    <scope>NUCLEOTIDE SEQUENCE [LARGE SCALE GENOMIC DNA]</scope>
    <source>
        <strain evidence="7 8">04SU4-P</strain>
    </source>
</reference>